<reference evidence="3 4" key="1">
    <citation type="journal article" date="2013" name="Int. J. Syst. Evol. Microbiol.">
        <title>Roseomonas aerophila sp. nov., isolated from air.</title>
        <authorList>
            <person name="Kim S.J."/>
            <person name="Weon H.Y."/>
            <person name="Ahn J.H."/>
            <person name="Hong S.B."/>
            <person name="Seok S.J."/>
            <person name="Whang K.S."/>
            <person name="Kwon S.W."/>
        </authorList>
    </citation>
    <scope>NUCLEOTIDE SEQUENCE [LARGE SCALE GENOMIC DNA]</scope>
    <source>
        <strain evidence="3 4">NBRC 108923</strain>
    </source>
</reference>
<dbReference type="InterPro" id="IPR046462">
    <property type="entry name" value="TerL_nuclease"/>
</dbReference>
<evidence type="ECO:0000259" key="2">
    <source>
        <dbReference type="Pfam" id="PF20441"/>
    </source>
</evidence>
<evidence type="ECO:0000259" key="1">
    <source>
        <dbReference type="Pfam" id="PF03354"/>
    </source>
</evidence>
<keyword evidence="4" id="KW-1185">Reference proteome</keyword>
<dbReference type="PANTHER" id="PTHR41287:SF1">
    <property type="entry name" value="PROTEIN YMFN"/>
    <property type="match status" value="1"/>
</dbReference>
<dbReference type="Pfam" id="PF20441">
    <property type="entry name" value="TerL_nuclease"/>
    <property type="match status" value="1"/>
</dbReference>
<accession>A0ABR7RLP8</accession>
<feature type="domain" description="Terminase large subunit-like ATPase" evidence="1">
    <location>
        <begin position="38"/>
        <end position="213"/>
    </location>
</feature>
<dbReference type="Gene3D" id="3.40.50.300">
    <property type="entry name" value="P-loop containing nucleotide triphosphate hydrolases"/>
    <property type="match status" value="1"/>
</dbReference>
<gene>
    <name evidence="3" type="ORF">IBL26_11785</name>
</gene>
<proteinExistence type="predicted"/>
<organism evidence="3 4">
    <name type="scientific">Teichococcus aerophilus</name>
    <dbReference type="NCBI Taxonomy" id="1224513"/>
    <lineage>
        <taxon>Bacteria</taxon>
        <taxon>Pseudomonadati</taxon>
        <taxon>Pseudomonadota</taxon>
        <taxon>Alphaproteobacteria</taxon>
        <taxon>Acetobacterales</taxon>
        <taxon>Roseomonadaceae</taxon>
        <taxon>Roseomonas</taxon>
    </lineage>
</organism>
<name>A0ABR7RLP8_9PROT</name>
<evidence type="ECO:0000313" key="4">
    <source>
        <dbReference type="Proteomes" id="UP000626026"/>
    </source>
</evidence>
<feature type="domain" description="Terminase large subunit-like endonuclease" evidence="2">
    <location>
        <begin position="220"/>
        <end position="505"/>
    </location>
</feature>
<dbReference type="PANTHER" id="PTHR41287">
    <property type="match status" value="1"/>
</dbReference>
<dbReference type="Proteomes" id="UP000626026">
    <property type="component" value="Unassembled WGS sequence"/>
</dbReference>
<protein>
    <submittedName>
        <fullName evidence="3">Terminase large subunit</fullName>
    </submittedName>
</protein>
<dbReference type="Gene3D" id="3.30.420.240">
    <property type="match status" value="1"/>
</dbReference>
<sequence length="525" mass="57867">MEGEIPDPLGHGERAVRFVEKLRHTEGPLAGQPFTLHPWQARIVRKVFGDVHPETGLRKVRTVFMLLPRGSGKTTLTSALALLGMMGPERDAAGQVISAAADREQASIAYNGAARMIRADPHLTAATRIVDSRKLISHPKSESTYRAISHEAYSKHGLSVSMLLADEVHAWPTRELWEVLVSSMGKRLCPLSVVTTTAGHGRGDLAWELYEYALKVERDEVEDETFLPVLYQAPHDCDWQDEAVWQAVNPALAAGFRSLDEMRMTAKRAAEIPSQREMFKRLYLNIWSDSAAVTWVDMAVYDQGDSRPVELSDLAGKPVYVGVDLASVSDLAAVYAVAADGEGGWLVWGRQYCPAEQYRRRVADNQPYAEFEASGRLVVTEGNSIDQDQILRDLVDLCGELSVQEIAVDRWGALNFLQRLQEHQLPVAQFGQGFASMSAPCKEIERAILGRQFYAGQDPVLRWNLTNIRVEQDAAGNIKFSKAKAMGKIDGAAAVAMAIGRALASQTGPMIYQVPGARPEGLLFV</sequence>
<dbReference type="InterPro" id="IPR046461">
    <property type="entry name" value="TerL_ATPase"/>
</dbReference>
<dbReference type="InterPro" id="IPR027417">
    <property type="entry name" value="P-loop_NTPase"/>
</dbReference>
<comment type="caution">
    <text evidence="3">The sequence shown here is derived from an EMBL/GenBank/DDBJ whole genome shotgun (WGS) entry which is preliminary data.</text>
</comment>
<evidence type="ECO:0000313" key="3">
    <source>
        <dbReference type="EMBL" id="MBC9207516.1"/>
    </source>
</evidence>
<dbReference type="EMBL" id="JACTVA010000018">
    <property type="protein sequence ID" value="MBC9207516.1"/>
    <property type="molecule type" value="Genomic_DNA"/>
</dbReference>
<dbReference type="Pfam" id="PF03354">
    <property type="entry name" value="TerL_ATPase"/>
    <property type="match status" value="1"/>
</dbReference>
<dbReference type="InterPro" id="IPR005021">
    <property type="entry name" value="Terminase_largesu-like"/>
</dbReference>